<evidence type="ECO:0000313" key="2">
    <source>
        <dbReference type="WBParaSite" id="jg12448"/>
    </source>
</evidence>
<organism evidence="1 2">
    <name type="scientific">Ditylenchus dipsaci</name>
    <dbReference type="NCBI Taxonomy" id="166011"/>
    <lineage>
        <taxon>Eukaryota</taxon>
        <taxon>Metazoa</taxon>
        <taxon>Ecdysozoa</taxon>
        <taxon>Nematoda</taxon>
        <taxon>Chromadorea</taxon>
        <taxon>Rhabditida</taxon>
        <taxon>Tylenchina</taxon>
        <taxon>Tylenchomorpha</taxon>
        <taxon>Sphaerularioidea</taxon>
        <taxon>Anguinidae</taxon>
        <taxon>Anguininae</taxon>
        <taxon>Ditylenchus</taxon>
    </lineage>
</organism>
<accession>A0A915CV19</accession>
<keyword evidence="1" id="KW-1185">Reference proteome</keyword>
<dbReference type="AlphaFoldDB" id="A0A915CV19"/>
<proteinExistence type="predicted"/>
<evidence type="ECO:0000313" key="1">
    <source>
        <dbReference type="Proteomes" id="UP000887574"/>
    </source>
</evidence>
<reference evidence="2" key="1">
    <citation type="submission" date="2022-11" db="UniProtKB">
        <authorList>
            <consortium name="WormBaseParasite"/>
        </authorList>
    </citation>
    <scope>IDENTIFICATION</scope>
</reference>
<dbReference type="Proteomes" id="UP000887574">
    <property type="component" value="Unplaced"/>
</dbReference>
<dbReference type="WBParaSite" id="jg12448">
    <property type="protein sequence ID" value="jg12448"/>
    <property type="gene ID" value="jg12448"/>
</dbReference>
<sequence>MKIDLFETTKRLYELELYDDLLLFVELNLQEHKIADQLLEDEQAFVYMCIAGAYFFVLTMPKVQDIMTKCSKYWQSFVVKMQKTNLKRCSIAVANEVPEALLCKSYLITSGNLKIEDDPIVPSISQSQGHGLVQSKRVSSQVYGRSTDFNQLSSNNLRIVLELAHFYNIIGDRQKALNCFQGHTLLIQ</sequence>
<protein>
    <submittedName>
        <fullName evidence="2">Uncharacterized protein</fullName>
    </submittedName>
</protein>
<name>A0A915CV19_9BILA</name>